<protein>
    <submittedName>
        <fullName evidence="2">CinA family protein</fullName>
    </submittedName>
</protein>
<reference evidence="2 3" key="1">
    <citation type="journal article" date="2021" name="ISME Commun">
        <title>Automated analysis of genomic sequences facilitates high-throughput and comprehensive description of bacteria.</title>
        <authorList>
            <person name="Hitch T.C.A."/>
        </authorList>
    </citation>
    <scope>NUCLEOTIDE SEQUENCE [LARGE SCALE GENOMIC DNA]</scope>
    <source>
        <strain evidence="2 3">H2_18</strain>
    </source>
</reference>
<feature type="domain" description="CinA C-terminal" evidence="1">
    <location>
        <begin position="2"/>
        <end position="154"/>
    </location>
</feature>
<dbReference type="Proteomes" id="UP001652394">
    <property type="component" value="Unassembled WGS sequence"/>
</dbReference>
<dbReference type="EMBL" id="JAOQJX010000003">
    <property type="protein sequence ID" value="MCU6746772.1"/>
    <property type="molecule type" value="Genomic_DNA"/>
</dbReference>
<evidence type="ECO:0000259" key="1">
    <source>
        <dbReference type="Pfam" id="PF02464"/>
    </source>
</evidence>
<dbReference type="RefSeq" id="WP_059069364.1">
    <property type="nucleotide sequence ID" value="NZ_JAOQJX010000003.1"/>
</dbReference>
<dbReference type="NCBIfam" id="TIGR00199">
    <property type="entry name" value="PncC_domain"/>
    <property type="match status" value="1"/>
</dbReference>
<gene>
    <name evidence="2" type="ORF">OCV51_03700</name>
</gene>
<organism evidence="2 3">
    <name type="scientific">Faecalicatena acetigenes</name>
    <dbReference type="NCBI Taxonomy" id="2981790"/>
    <lineage>
        <taxon>Bacteria</taxon>
        <taxon>Bacillati</taxon>
        <taxon>Bacillota</taxon>
        <taxon>Clostridia</taxon>
        <taxon>Lachnospirales</taxon>
        <taxon>Lachnospiraceae</taxon>
        <taxon>Faecalicatena</taxon>
    </lineage>
</organism>
<dbReference type="InterPro" id="IPR036653">
    <property type="entry name" value="CinA-like_C"/>
</dbReference>
<dbReference type="Gene3D" id="3.90.950.20">
    <property type="entry name" value="CinA-like"/>
    <property type="match status" value="1"/>
</dbReference>
<dbReference type="Pfam" id="PF02464">
    <property type="entry name" value="CinA"/>
    <property type="match status" value="1"/>
</dbReference>
<evidence type="ECO:0000313" key="2">
    <source>
        <dbReference type="EMBL" id="MCU6746772.1"/>
    </source>
</evidence>
<sequence length="159" mass="16528">MQLEERVVEVLARRHMTVTAAESCTGGLIAGTLVNAAGASEVLNEGYVTYSNEAKERLVGVRHDTLAVYGAVSAQTAEEMACGAAKAAGADAALSATGIAGPGGGSKEKPVGLVYIGCFVNGETAVKECHFKGDRMENRKRTVQAALEMLLEMLEKVPG</sequence>
<evidence type="ECO:0000313" key="3">
    <source>
        <dbReference type="Proteomes" id="UP001652394"/>
    </source>
</evidence>
<dbReference type="InterPro" id="IPR008136">
    <property type="entry name" value="CinA_C"/>
</dbReference>
<proteinExistence type="predicted"/>
<keyword evidence="3" id="KW-1185">Reference proteome</keyword>
<name>A0ABT2TA74_9FIRM</name>
<comment type="caution">
    <text evidence="2">The sequence shown here is derived from an EMBL/GenBank/DDBJ whole genome shotgun (WGS) entry which is preliminary data.</text>
</comment>
<dbReference type="SUPFAM" id="SSF142433">
    <property type="entry name" value="CinA-like"/>
    <property type="match status" value="1"/>
</dbReference>
<accession>A0ABT2TA74</accession>